<feature type="region of interest" description="Disordered" evidence="2">
    <location>
        <begin position="258"/>
        <end position="295"/>
    </location>
</feature>
<dbReference type="AlphaFoldDB" id="A0A0C3ECK0"/>
<feature type="region of interest" description="Disordered" evidence="2">
    <location>
        <begin position="201"/>
        <end position="244"/>
    </location>
</feature>
<dbReference type="InParanoid" id="A0A0C3ECK0"/>
<keyword evidence="4" id="KW-1185">Reference proteome</keyword>
<dbReference type="EMBL" id="KN822021">
    <property type="protein sequence ID" value="KIM65651.1"/>
    <property type="molecule type" value="Genomic_DNA"/>
</dbReference>
<sequence length="505" mass="55185">MSAPMSLTAEEVVAESAEIIQGLIDGLRSQRDKDRWMVAVTTIWEQVCHVEKVLQDLPAGFIIPTIIVAADQYVQHPDIIPATGKWPHIPHIINTMDHDICNHPWFQLVKSEKKVDKGKGKAVEVLRENTVAGSSGTMAMERVPKERVVMPSPGMSHAEAAVAVKVKVASPENRSRPNIRDMLIPDPGYEWVEYEDCCEKASSRSQSQAPRKSAPRQQSPSTRSPVNPPKPWQPRSQRKTPAPLLQVKRQIFDGVLIDHPAWRRKTSGTASPSPTATSSGTNPPTTPVDSTHTWNEQDLEEEISRLRQKQTEMEQRVNATNDTLATVLQEVTSLRQIVEAMREKMFPTPPHLQCPASCSRSQPASLQASAPPQCPVENTCTDLVPIVQQMQTSAVALAPPASGNLMPDTQPNPPSPIELAATTMVEDIASSGHPSQQGLTEPATICPWQLTISTNTAAVQVASPANVNNTSVREPTGTSCDWNPPERTLIHSEHIFSTDGIASAN</sequence>
<proteinExistence type="predicted"/>
<feature type="compositionally biased region" description="Low complexity" evidence="2">
    <location>
        <begin position="267"/>
        <end position="283"/>
    </location>
</feature>
<feature type="compositionally biased region" description="Polar residues" evidence="2">
    <location>
        <begin position="203"/>
        <end position="225"/>
    </location>
</feature>
<organism evidence="3 4">
    <name type="scientific">Scleroderma citrinum Foug A</name>
    <dbReference type="NCBI Taxonomy" id="1036808"/>
    <lineage>
        <taxon>Eukaryota</taxon>
        <taxon>Fungi</taxon>
        <taxon>Dikarya</taxon>
        <taxon>Basidiomycota</taxon>
        <taxon>Agaricomycotina</taxon>
        <taxon>Agaricomycetes</taxon>
        <taxon>Agaricomycetidae</taxon>
        <taxon>Boletales</taxon>
        <taxon>Sclerodermatineae</taxon>
        <taxon>Sclerodermataceae</taxon>
        <taxon>Scleroderma</taxon>
    </lineage>
</organism>
<feature type="coiled-coil region" evidence="1">
    <location>
        <begin position="296"/>
        <end position="323"/>
    </location>
</feature>
<evidence type="ECO:0000256" key="2">
    <source>
        <dbReference type="SAM" id="MobiDB-lite"/>
    </source>
</evidence>
<accession>A0A0C3ECK0</accession>
<dbReference type="HOGENOM" id="CLU_539867_0_0_1"/>
<reference evidence="3 4" key="1">
    <citation type="submission" date="2014-04" db="EMBL/GenBank/DDBJ databases">
        <authorList>
            <consortium name="DOE Joint Genome Institute"/>
            <person name="Kuo A."/>
            <person name="Kohler A."/>
            <person name="Nagy L.G."/>
            <person name="Floudas D."/>
            <person name="Copeland A."/>
            <person name="Barry K.W."/>
            <person name="Cichocki N."/>
            <person name="Veneault-Fourrey C."/>
            <person name="LaButti K."/>
            <person name="Lindquist E.A."/>
            <person name="Lipzen A."/>
            <person name="Lundell T."/>
            <person name="Morin E."/>
            <person name="Murat C."/>
            <person name="Sun H."/>
            <person name="Tunlid A."/>
            <person name="Henrissat B."/>
            <person name="Grigoriev I.V."/>
            <person name="Hibbett D.S."/>
            <person name="Martin F."/>
            <person name="Nordberg H.P."/>
            <person name="Cantor M.N."/>
            <person name="Hua S.X."/>
        </authorList>
    </citation>
    <scope>NUCLEOTIDE SEQUENCE [LARGE SCALE GENOMIC DNA]</scope>
    <source>
        <strain evidence="3 4">Foug A</strain>
    </source>
</reference>
<name>A0A0C3ECK0_9AGAM</name>
<evidence type="ECO:0000256" key="1">
    <source>
        <dbReference type="SAM" id="Coils"/>
    </source>
</evidence>
<evidence type="ECO:0000313" key="4">
    <source>
        <dbReference type="Proteomes" id="UP000053989"/>
    </source>
</evidence>
<dbReference type="STRING" id="1036808.A0A0C3ECK0"/>
<keyword evidence="1" id="KW-0175">Coiled coil</keyword>
<gene>
    <name evidence="3" type="ORF">SCLCIDRAFT_22548</name>
</gene>
<dbReference type="Proteomes" id="UP000053989">
    <property type="component" value="Unassembled WGS sequence"/>
</dbReference>
<protein>
    <submittedName>
        <fullName evidence="3">Uncharacterized protein</fullName>
    </submittedName>
</protein>
<reference evidence="4" key="2">
    <citation type="submission" date="2015-01" db="EMBL/GenBank/DDBJ databases">
        <title>Evolutionary Origins and Diversification of the Mycorrhizal Mutualists.</title>
        <authorList>
            <consortium name="DOE Joint Genome Institute"/>
            <consortium name="Mycorrhizal Genomics Consortium"/>
            <person name="Kohler A."/>
            <person name="Kuo A."/>
            <person name="Nagy L.G."/>
            <person name="Floudas D."/>
            <person name="Copeland A."/>
            <person name="Barry K.W."/>
            <person name="Cichocki N."/>
            <person name="Veneault-Fourrey C."/>
            <person name="LaButti K."/>
            <person name="Lindquist E.A."/>
            <person name="Lipzen A."/>
            <person name="Lundell T."/>
            <person name="Morin E."/>
            <person name="Murat C."/>
            <person name="Riley R."/>
            <person name="Ohm R."/>
            <person name="Sun H."/>
            <person name="Tunlid A."/>
            <person name="Henrissat B."/>
            <person name="Grigoriev I.V."/>
            <person name="Hibbett D.S."/>
            <person name="Martin F."/>
        </authorList>
    </citation>
    <scope>NUCLEOTIDE SEQUENCE [LARGE SCALE GENOMIC DNA]</scope>
    <source>
        <strain evidence="4">Foug A</strain>
    </source>
</reference>
<evidence type="ECO:0000313" key="3">
    <source>
        <dbReference type="EMBL" id="KIM65651.1"/>
    </source>
</evidence>